<dbReference type="CDD" id="cd10146">
    <property type="entry name" value="LabA_like_C"/>
    <property type="match status" value="1"/>
</dbReference>
<evidence type="ECO:0000313" key="3">
    <source>
        <dbReference type="Proteomes" id="UP001597400"/>
    </source>
</evidence>
<dbReference type="Pfam" id="PF01936">
    <property type="entry name" value="NYN"/>
    <property type="match status" value="1"/>
</dbReference>
<proteinExistence type="predicted"/>
<name>A0ABW4TYZ9_9SPHN</name>
<comment type="caution">
    <text evidence="2">The sequence shown here is derived from an EMBL/GenBank/DDBJ whole genome shotgun (WGS) entry which is preliminary data.</text>
</comment>
<evidence type="ECO:0000313" key="2">
    <source>
        <dbReference type="EMBL" id="MFD1951959.1"/>
    </source>
</evidence>
<organism evidence="2 3">
    <name type="scientific">Sphingomonas arantia</name>
    <dbReference type="NCBI Taxonomy" id="1460676"/>
    <lineage>
        <taxon>Bacteria</taxon>
        <taxon>Pseudomonadati</taxon>
        <taxon>Pseudomonadota</taxon>
        <taxon>Alphaproteobacteria</taxon>
        <taxon>Sphingomonadales</taxon>
        <taxon>Sphingomonadaceae</taxon>
        <taxon>Sphingomonas</taxon>
    </lineage>
</organism>
<gene>
    <name evidence="2" type="ORF">ACFSGX_14395</name>
</gene>
<dbReference type="EMBL" id="JBHUGS010000004">
    <property type="protein sequence ID" value="MFD1951959.1"/>
    <property type="molecule type" value="Genomic_DNA"/>
</dbReference>
<dbReference type="InterPro" id="IPR041966">
    <property type="entry name" value="LOTUS-like"/>
</dbReference>
<dbReference type="PANTHER" id="PTHR35811:SF1">
    <property type="entry name" value="HTH OST-TYPE DOMAIN-CONTAINING PROTEIN"/>
    <property type="match status" value="1"/>
</dbReference>
<dbReference type="Gene3D" id="3.40.50.1010">
    <property type="entry name" value="5'-nuclease"/>
    <property type="match status" value="1"/>
</dbReference>
<reference evidence="3" key="1">
    <citation type="journal article" date="2019" name="Int. J. Syst. Evol. Microbiol.">
        <title>The Global Catalogue of Microorganisms (GCM) 10K type strain sequencing project: providing services to taxonomists for standard genome sequencing and annotation.</title>
        <authorList>
            <consortium name="The Broad Institute Genomics Platform"/>
            <consortium name="The Broad Institute Genome Sequencing Center for Infectious Disease"/>
            <person name="Wu L."/>
            <person name="Ma J."/>
        </authorList>
    </citation>
    <scope>NUCLEOTIDE SEQUENCE [LARGE SCALE GENOMIC DNA]</scope>
    <source>
        <strain evidence="3">CGMCC 1.12702</strain>
    </source>
</reference>
<dbReference type="PROSITE" id="PS51644">
    <property type="entry name" value="HTH_OST"/>
    <property type="match status" value="1"/>
</dbReference>
<accession>A0ABW4TYZ9</accession>
<protein>
    <submittedName>
        <fullName evidence="2">NYN domain-containing protein</fullName>
    </submittedName>
</protein>
<dbReference type="Gene3D" id="3.30.420.610">
    <property type="entry name" value="LOTUS domain-like"/>
    <property type="match status" value="1"/>
</dbReference>
<evidence type="ECO:0000259" key="1">
    <source>
        <dbReference type="PROSITE" id="PS51644"/>
    </source>
</evidence>
<dbReference type="InterPro" id="IPR025605">
    <property type="entry name" value="OST-HTH/LOTUS_dom"/>
</dbReference>
<dbReference type="Proteomes" id="UP001597400">
    <property type="component" value="Unassembled WGS sequence"/>
</dbReference>
<dbReference type="Pfam" id="PF12872">
    <property type="entry name" value="OST-HTH"/>
    <property type="match status" value="1"/>
</dbReference>
<feature type="domain" description="HTH OST-type" evidence="1">
    <location>
        <begin position="186"/>
        <end position="264"/>
    </location>
</feature>
<dbReference type="PANTHER" id="PTHR35811">
    <property type="entry name" value="SLR1870 PROTEIN"/>
    <property type="match status" value="1"/>
</dbReference>
<dbReference type="CDD" id="cd11297">
    <property type="entry name" value="PIN_LabA-like_N_1"/>
    <property type="match status" value="1"/>
</dbReference>
<dbReference type="InterPro" id="IPR021139">
    <property type="entry name" value="NYN"/>
</dbReference>
<sequence length="271" mass="29193">MRLAVLIDADNASPNVIGPLLSEVAALGTAVVKRIYGDFTMQNLAGWRNPLMEHAIQPIQQFRNTIGKNASDSALIIDAMDLLHQGSLDGFCLVTSDSDFTRLATRIRENGLTVFGFGEKKTPKPFITACDRFIYTELFRQKGAAAAAVAAGPVSVPATRTPSRNEAPRAAAPAPVAAAPAATLASPADFRPALDEAFDAVIGDDKRVPLGVVGAQIQKLMPDFDPRNYGMRKLSDLVENEDGYDILREKVATGGDRLYVERVSSAPVRRR</sequence>
<keyword evidence="3" id="KW-1185">Reference proteome</keyword>
<dbReference type="RefSeq" id="WP_380930966.1">
    <property type="nucleotide sequence ID" value="NZ_JBHUGS010000004.1"/>
</dbReference>